<evidence type="ECO:0000256" key="2">
    <source>
        <dbReference type="SAM" id="SignalP"/>
    </source>
</evidence>
<evidence type="ECO:0000259" key="3">
    <source>
        <dbReference type="SMART" id="SM00062"/>
    </source>
</evidence>
<feature type="signal peptide" evidence="2">
    <location>
        <begin position="1"/>
        <end position="22"/>
    </location>
</feature>
<dbReference type="SMART" id="SM00062">
    <property type="entry name" value="PBPb"/>
    <property type="match status" value="1"/>
</dbReference>
<dbReference type="Gene3D" id="3.40.190.10">
    <property type="entry name" value="Periplasmic binding protein-like II"/>
    <property type="match status" value="2"/>
</dbReference>
<dbReference type="InterPro" id="IPR001638">
    <property type="entry name" value="Solute-binding_3/MltF_N"/>
</dbReference>
<feature type="domain" description="Solute-binding protein family 3/N-terminal" evidence="3">
    <location>
        <begin position="45"/>
        <end position="281"/>
    </location>
</feature>
<dbReference type="PROSITE" id="PS51257">
    <property type="entry name" value="PROKAR_LIPOPROTEIN"/>
    <property type="match status" value="1"/>
</dbReference>
<dbReference type="PANTHER" id="PTHR35936">
    <property type="entry name" value="MEMBRANE-BOUND LYTIC MUREIN TRANSGLYCOSYLASE F"/>
    <property type="match status" value="1"/>
</dbReference>
<proteinExistence type="predicted"/>
<accession>A0A212J9N9</accession>
<dbReference type="Pfam" id="PF00497">
    <property type="entry name" value="SBP_bac_3"/>
    <property type="match status" value="1"/>
</dbReference>
<name>A0A212J9N9_9FIRM</name>
<gene>
    <name evidence="4" type="ORF">KL86CLO1_10743</name>
</gene>
<dbReference type="PANTHER" id="PTHR35936:SF17">
    <property type="entry name" value="ARGININE-BINDING EXTRACELLULAR PROTEIN ARTP"/>
    <property type="match status" value="1"/>
</dbReference>
<evidence type="ECO:0000313" key="4">
    <source>
        <dbReference type="EMBL" id="SBV96184.1"/>
    </source>
</evidence>
<keyword evidence="1 2" id="KW-0732">Signal</keyword>
<protein>
    <recommendedName>
        <fullName evidence="3">Solute-binding protein family 3/N-terminal domain-containing protein</fullName>
    </recommendedName>
</protein>
<dbReference type="AlphaFoldDB" id="A0A212J9N9"/>
<reference evidence="4" key="1">
    <citation type="submission" date="2016-04" db="EMBL/GenBank/DDBJ databases">
        <authorList>
            <person name="Evans L.H."/>
            <person name="Alamgir A."/>
            <person name="Owens N."/>
            <person name="Weber N.D."/>
            <person name="Virtaneva K."/>
            <person name="Barbian K."/>
            <person name="Babar A."/>
            <person name="Rosenke K."/>
        </authorList>
    </citation>
    <scope>NUCLEOTIDE SEQUENCE</scope>
    <source>
        <strain evidence="4">86</strain>
    </source>
</reference>
<organism evidence="4">
    <name type="scientific">uncultured Eubacteriales bacterium</name>
    <dbReference type="NCBI Taxonomy" id="172733"/>
    <lineage>
        <taxon>Bacteria</taxon>
        <taxon>Bacillati</taxon>
        <taxon>Bacillota</taxon>
        <taxon>Clostridia</taxon>
        <taxon>Eubacteriales</taxon>
        <taxon>environmental samples</taxon>
    </lineage>
</organism>
<dbReference type="EMBL" id="FLUN01000001">
    <property type="protein sequence ID" value="SBV96184.1"/>
    <property type="molecule type" value="Genomic_DNA"/>
</dbReference>
<evidence type="ECO:0000256" key="1">
    <source>
        <dbReference type="ARBA" id="ARBA00022729"/>
    </source>
</evidence>
<dbReference type="SUPFAM" id="SSF53850">
    <property type="entry name" value="Periplasmic binding protein-like II"/>
    <property type="match status" value="1"/>
</dbReference>
<feature type="chain" id="PRO_5038573724" description="Solute-binding protein family 3/N-terminal domain-containing protein" evidence="2">
    <location>
        <begin position="23"/>
        <end position="286"/>
    </location>
</feature>
<sequence>MKNWKRTAALVLAIGMMGSLLAGCGGAASEEKAANRLEDIIQRGYIEVATEPAFAPNEFIDPSKPDNEKYVGSDIELAKYIADALGVELRIVPLEFSAVLAGVTEGKYDLAISALAYKPDRAEAMTLSKGYYFSTENAGHTLLIREEDKDTIKSPEDMSGKTVVVQSGSLQELFVTEQMPKDVEIKRVSSTTDGFLMVQEGKADACPTSVTTAELYIQANKGCGLMLLDDFRFALTPEMDGTRIGMPKGEPELEAKINELIDEVVESGIYAQWYDEYSDYAASLGL</sequence>